<evidence type="ECO:0000313" key="3">
    <source>
        <dbReference type="EMBL" id="KAJ8532755.1"/>
    </source>
</evidence>
<accession>A0A9Q1LB66</accession>
<gene>
    <name evidence="3" type="ORF">K7X08_015644</name>
</gene>
<name>A0A9Q1LB66_9SOLA</name>
<dbReference type="EMBL" id="JAJAGQ010000020">
    <property type="protein sequence ID" value="KAJ8532755.1"/>
    <property type="molecule type" value="Genomic_DNA"/>
</dbReference>
<feature type="coiled-coil region" evidence="1">
    <location>
        <begin position="478"/>
        <end position="519"/>
    </location>
</feature>
<protein>
    <submittedName>
        <fullName evidence="3">Uncharacterized protein</fullName>
    </submittedName>
</protein>
<reference evidence="4" key="1">
    <citation type="journal article" date="2023" name="Proc. Natl. Acad. Sci. U.S.A.">
        <title>Genomic and structural basis for evolution of tropane alkaloid biosynthesis.</title>
        <authorList>
            <person name="Wanga Y.-J."/>
            <person name="Taina T."/>
            <person name="Yua J.-Y."/>
            <person name="Lia J."/>
            <person name="Xua B."/>
            <person name="Chenc J."/>
            <person name="D'Auriad J.C."/>
            <person name="Huanga J.-P."/>
            <person name="Huanga S.-X."/>
        </authorList>
    </citation>
    <scope>NUCLEOTIDE SEQUENCE [LARGE SCALE GENOMIC DNA]</scope>
    <source>
        <strain evidence="4">cv. KIB-2019</strain>
    </source>
</reference>
<dbReference type="OrthoDB" id="1258364at2759"/>
<sequence length="574" mass="64428">MSEDKVASLSTEVYEPEKKLAAKMQELIRKLIVDEIFVLIPRLPSNFILGPCFKNVFSRELSPHYPLAEGEKLLLHSAEPDWSNDNIEETESLFYELKRKFSFVPFHVNPRSTEWFDSWWSTYINNRDKTVTATDVLRKISQYVTPLGPSARQEVAARRSIGIKGNSQPAGKFGRNMKRKYKGCSIPSRSFVQQDDYIQQRSLYEAAETISTRRTICKKMKTSTIKMPLLRTTSTIPFVSAFPTSCTPDDEDESKADMQVSADDEDGSKSDMRVSTADEDESKPYMQVSAADDTSISTSSSTSDKEGENCTVSQSLAESGSKASDVSEPPDCPVKFDNLEDFFARVSGQIKQAQSVSFPTDQSSSIYDNICATSAETLAKAKDDAERLLIKPSQDLLLPENCSKLSEALSIYAASPDLSVEKALAFEKLKANLPHLSSTYSRAKKDKEDYYKKAAKKVILVDELTKGQERYTNLKDYSDKLECTTDSIKKEIRKLKANLKDAKTKRKAIQEQKLSLAKKCFEKSNALDEVEAEFPVTEEMKELADTDIARVEESLIDFKSKIIESPDMDRTVAG</sequence>
<dbReference type="AlphaFoldDB" id="A0A9Q1LB66"/>
<evidence type="ECO:0000313" key="4">
    <source>
        <dbReference type="Proteomes" id="UP001152561"/>
    </source>
</evidence>
<keyword evidence="4" id="KW-1185">Reference proteome</keyword>
<comment type="caution">
    <text evidence="3">The sequence shown here is derived from an EMBL/GenBank/DDBJ whole genome shotgun (WGS) entry which is preliminary data.</text>
</comment>
<keyword evidence="1" id="KW-0175">Coiled coil</keyword>
<feature type="compositionally biased region" description="Low complexity" evidence="2">
    <location>
        <begin position="289"/>
        <end position="302"/>
    </location>
</feature>
<evidence type="ECO:0000256" key="2">
    <source>
        <dbReference type="SAM" id="MobiDB-lite"/>
    </source>
</evidence>
<evidence type="ECO:0000256" key="1">
    <source>
        <dbReference type="SAM" id="Coils"/>
    </source>
</evidence>
<dbReference type="Proteomes" id="UP001152561">
    <property type="component" value="Unassembled WGS sequence"/>
</dbReference>
<proteinExistence type="predicted"/>
<feature type="region of interest" description="Disordered" evidence="2">
    <location>
        <begin position="240"/>
        <end position="331"/>
    </location>
</feature>
<feature type="compositionally biased region" description="Polar residues" evidence="2">
    <location>
        <begin position="310"/>
        <end position="324"/>
    </location>
</feature>
<organism evidence="3 4">
    <name type="scientific">Anisodus acutangulus</name>
    <dbReference type="NCBI Taxonomy" id="402998"/>
    <lineage>
        <taxon>Eukaryota</taxon>
        <taxon>Viridiplantae</taxon>
        <taxon>Streptophyta</taxon>
        <taxon>Embryophyta</taxon>
        <taxon>Tracheophyta</taxon>
        <taxon>Spermatophyta</taxon>
        <taxon>Magnoliopsida</taxon>
        <taxon>eudicotyledons</taxon>
        <taxon>Gunneridae</taxon>
        <taxon>Pentapetalae</taxon>
        <taxon>asterids</taxon>
        <taxon>lamiids</taxon>
        <taxon>Solanales</taxon>
        <taxon>Solanaceae</taxon>
        <taxon>Solanoideae</taxon>
        <taxon>Hyoscyameae</taxon>
        <taxon>Anisodus</taxon>
    </lineage>
</organism>